<evidence type="ECO:0000259" key="1">
    <source>
        <dbReference type="PROSITE" id="PS51186"/>
    </source>
</evidence>
<feature type="domain" description="N-acetyltransferase" evidence="1">
    <location>
        <begin position="108"/>
        <end position="239"/>
    </location>
</feature>
<dbReference type="CDD" id="cd04301">
    <property type="entry name" value="NAT_SF"/>
    <property type="match status" value="1"/>
</dbReference>
<dbReference type="PROSITE" id="PS51186">
    <property type="entry name" value="GNAT"/>
    <property type="match status" value="1"/>
</dbReference>
<accession>A0A2D2B0E5</accession>
<dbReference type="RefSeq" id="WP_099622943.1">
    <property type="nucleotide sequence ID" value="NZ_CP024201.1"/>
</dbReference>
<name>A0A2D2B0E5_9CAUL</name>
<gene>
    <name evidence="2" type="ORF">CSW64_15485</name>
</gene>
<evidence type="ECO:0000313" key="3">
    <source>
        <dbReference type="Proteomes" id="UP000228945"/>
    </source>
</evidence>
<dbReference type="GO" id="GO:0016747">
    <property type="term" value="F:acyltransferase activity, transferring groups other than amino-acyl groups"/>
    <property type="evidence" value="ECO:0007669"/>
    <property type="project" value="InterPro"/>
</dbReference>
<dbReference type="Pfam" id="PF00583">
    <property type="entry name" value="Acetyltransf_1"/>
    <property type="match status" value="1"/>
</dbReference>
<dbReference type="OrthoDB" id="9797456at2"/>
<dbReference type="EMBL" id="CP024201">
    <property type="protein sequence ID" value="ATQ43694.1"/>
    <property type="molecule type" value="Genomic_DNA"/>
</dbReference>
<proteinExistence type="predicted"/>
<organism evidence="2 3">
    <name type="scientific">Caulobacter mirabilis</name>
    <dbReference type="NCBI Taxonomy" id="69666"/>
    <lineage>
        <taxon>Bacteria</taxon>
        <taxon>Pseudomonadati</taxon>
        <taxon>Pseudomonadota</taxon>
        <taxon>Alphaproteobacteria</taxon>
        <taxon>Caulobacterales</taxon>
        <taxon>Caulobacteraceae</taxon>
        <taxon>Caulobacter</taxon>
    </lineage>
</organism>
<dbReference type="Proteomes" id="UP000228945">
    <property type="component" value="Chromosome"/>
</dbReference>
<reference evidence="2 3" key="1">
    <citation type="submission" date="2017-10" db="EMBL/GenBank/DDBJ databases">
        <title>Genome sequence of Caulobacter mirabilis FWC38.</title>
        <authorList>
            <person name="Fiebig A."/>
            <person name="Crosson S."/>
        </authorList>
    </citation>
    <scope>NUCLEOTIDE SEQUENCE [LARGE SCALE GENOMIC DNA]</scope>
    <source>
        <strain evidence="2 3">FWC 38</strain>
    </source>
</reference>
<dbReference type="InterPro" id="IPR016181">
    <property type="entry name" value="Acyl_CoA_acyltransferase"/>
</dbReference>
<dbReference type="AlphaFoldDB" id="A0A2D2B0E5"/>
<evidence type="ECO:0000313" key="2">
    <source>
        <dbReference type="EMBL" id="ATQ43694.1"/>
    </source>
</evidence>
<protein>
    <submittedName>
        <fullName evidence="2">GNAT family N-acetyltransferase</fullName>
    </submittedName>
</protein>
<keyword evidence="2" id="KW-0808">Transferase</keyword>
<dbReference type="Gene3D" id="3.40.630.30">
    <property type="match status" value="1"/>
</dbReference>
<dbReference type="SUPFAM" id="SSF55729">
    <property type="entry name" value="Acyl-CoA N-acyltransferases (Nat)"/>
    <property type="match status" value="1"/>
</dbReference>
<keyword evidence="3" id="KW-1185">Reference proteome</keyword>
<dbReference type="KEGG" id="cmb:CSW64_15485"/>
<sequence length="239" mass="25419">MFSRRIDDYWTERLGPTPPGLSVDNLAVAIRDHVDDAFRVMILLPATGPARAILTPEVADLIGQSDSWTLAGFQEALVRNGVVLHGADYIFYAPEEALVEIVSTPAPASVRRLTADDADLFAVFEGAASARDLEDASVALDDWAAFGAFENGRLAAVGSLYPWRGGATLADLGVLTLLADRGKGHARALVHAMARHALASGLSPQYRCQLDNQASVALAASAGFRLYGKWTVEAPDGTT</sequence>
<dbReference type="InterPro" id="IPR000182">
    <property type="entry name" value="GNAT_dom"/>
</dbReference>